<dbReference type="Proteomes" id="UP000095380">
    <property type="component" value="Unassembled WGS sequence"/>
</dbReference>
<reference evidence="5 6" key="1">
    <citation type="submission" date="2015-09" db="EMBL/GenBank/DDBJ databases">
        <authorList>
            <consortium name="Pathogen Informatics"/>
        </authorList>
    </citation>
    <scope>NUCLEOTIDE SEQUENCE [LARGE SCALE GENOMIC DNA]</scope>
    <source>
        <strain evidence="5 6">2789STDY5608851</strain>
    </source>
</reference>
<evidence type="ECO:0000256" key="3">
    <source>
        <dbReference type="ARBA" id="ARBA00023295"/>
    </source>
</evidence>
<feature type="domain" description="Glycosyl hydrolase family 32 N-terminal" evidence="4">
    <location>
        <begin position="8"/>
        <end position="145"/>
    </location>
</feature>
<comment type="similarity">
    <text evidence="1">Belongs to the glycosyl hydrolase 32 family.</text>
</comment>
<protein>
    <submittedName>
        <fullName evidence="5">Sucrose-6-phosphate hydrolase</fullName>
        <ecNumber evidence="5">3.2.1.26</ecNumber>
    </submittedName>
</protein>
<dbReference type="AlphaFoldDB" id="A0A174BDC5"/>
<name>A0A174BDC5_9FIRM</name>
<dbReference type="Pfam" id="PF00251">
    <property type="entry name" value="Glyco_hydro_32N"/>
    <property type="match status" value="1"/>
</dbReference>
<evidence type="ECO:0000256" key="1">
    <source>
        <dbReference type="ARBA" id="ARBA00009902"/>
    </source>
</evidence>
<dbReference type="SUPFAM" id="SSF75005">
    <property type="entry name" value="Arabinanase/levansucrase/invertase"/>
    <property type="match status" value="1"/>
</dbReference>
<gene>
    <name evidence="5" type="primary">scrB_1</name>
    <name evidence="5" type="ORF">ERS852408_01246</name>
</gene>
<dbReference type="PANTHER" id="PTHR43101">
    <property type="entry name" value="BETA-FRUCTOSIDASE"/>
    <property type="match status" value="1"/>
</dbReference>
<dbReference type="InterPro" id="IPR018053">
    <property type="entry name" value="Glyco_hydro_32_AS"/>
</dbReference>
<evidence type="ECO:0000313" key="5">
    <source>
        <dbReference type="EMBL" id="CUN97666.1"/>
    </source>
</evidence>
<dbReference type="Gene3D" id="2.115.10.20">
    <property type="entry name" value="Glycosyl hydrolase domain, family 43"/>
    <property type="match status" value="1"/>
</dbReference>
<evidence type="ECO:0000259" key="4">
    <source>
        <dbReference type="Pfam" id="PF00251"/>
    </source>
</evidence>
<evidence type="ECO:0000256" key="2">
    <source>
        <dbReference type="ARBA" id="ARBA00022801"/>
    </source>
</evidence>
<sequence>MGMRPNYHISPKHGFLNDPNGLAQFQGKYHVFYQWLPDVVPQGNKIWRHCVSEDLIHWSDQGCGLKPEEWYEKNGCYSGSGITEGDSYYLFYTGNVRDSEGGRETYQCLASSSDGVNFHKEGPVVYLPEGYTPHFRDPKVWKKNGR</sequence>
<dbReference type="InterPro" id="IPR051214">
    <property type="entry name" value="GH32_Enzymes"/>
</dbReference>
<dbReference type="EC" id="3.2.1.26" evidence="5"/>
<dbReference type="PROSITE" id="PS00609">
    <property type="entry name" value="GLYCOSYL_HYDROL_F32"/>
    <property type="match status" value="1"/>
</dbReference>
<accession>A0A174BDC5</accession>
<keyword evidence="2 5" id="KW-0378">Hydrolase</keyword>
<dbReference type="GO" id="GO:0005975">
    <property type="term" value="P:carbohydrate metabolic process"/>
    <property type="evidence" value="ECO:0007669"/>
    <property type="project" value="InterPro"/>
</dbReference>
<proteinExistence type="inferred from homology"/>
<evidence type="ECO:0000313" key="6">
    <source>
        <dbReference type="Proteomes" id="UP000095380"/>
    </source>
</evidence>
<dbReference type="InterPro" id="IPR013148">
    <property type="entry name" value="Glyco_hydro_32_N"/>
</dbReference>
<dbReference type="EMBL" id="CYYM01000005">
    <property type="protein sequence ID" value="CUN97666.1"/>
    <property type="molecule type" value="Genomic_DNA"/>
</dbReference>
<keyword evidence="3 5" id="KW-0326">Glycosidase</keyword>
<dbReference type="GO" id="GO:0004564">
    <property type="term" value="F:beta-fructofuranosidase activity"/>
    <property type="evidence" value="ECO:0007669"/>
    <property type="project" value="UniProtKB-EC"/>
</dbReference>
<dbReference type="InterPro" id="IPR023296">
    <property type="entry name" value="Glyco_hydro_beta-prop_sf"/>
</dbReference>
<organism evidence="5 6">
    <name type="scientific">Dorea longicatena</name>
    <dbReference type="NCBI Taxonomy" id="88431"/>
    <lineage>
        <taxon>Bacteria</taxon>
        <taxon>Bacillati</taxon>
        <taxon>Bacillota</taxon>
        <taxon>Clostridia</taxon>
        <taxon>Lachnospirales</taxon>
        <taxon>Lachnospiraceae</taxon>
        <taxon>Dorea</taxon>
    </lineage>
</organism>
<dbReference type="PANTHER" id="PTHR43101:SF1">
    <property type="entry name" value="BETA-FRUCTOSIDASE"/>
    <property type="match status" value="1"/>
</dbReference>